<dbReference type="InterPro" id="IPR023772">
    <property type="entry name" value="DNA-bd_HTH_TetR-type_CS"/>
</dbReference>
<dbReference type="PROSITE" id="PS50977">
    <property type="entry name" value="HTH_TETR_2"/>
    <property type="match status" value="1"/>
</dbReference>
<dbReference type="SUPFAM" id="SSF46689">
    <property type="entry name" value="Homeodomain-like"/>
    <property type="match status" value="1"/>
</dbReference>
<accession>A0ABU7FJA5</accession>
<dbReference type="RefSeq" id="WP_329508660.1">
    <property type="nucleotide sequence ID" value="NZ_BAAAYZ010000290.1"/>
</dbReference>
<keyword evidence="1" id="KW-0805">Transcription regulation</keyword>
<feature type="domain" description="HTH tetR-type" evidence="5">
    <location>
        <begin position="32"/>
        <end position="92"/>
    </location>
</feature>
<keyword evidence="2 4" id="KW-0238">DNA-binding</keyword>
<keyword evidence="3" id="KW-0804">Transcription</keyword>
<dbReference type="InterPro" id="IPR009057">
    <property type="entry name" value="Homeodomain-like_sf"/>
</dbReference>
<dbReference type="Proteomes" id="UP001333996">
    <property type="component" value="Unassembled WGS sequence"/>
</dbReference>
<dbReference type="PRINTS" id="PR00455">
    <property type="entry name" value="HTHTETR"/>
</dbReference>
<keyword evidence="7" id="KW-1185">Reference proteome</keyword>
<dbReference type="InterPro" id="IPR001647">
    <property type="entry name" value="HTH_TetR"/>
</dbReference>
<dbReference type="PROSITE" id="PS01081">
    <property type="entry name" value="HTH_TETR_1"/>
    <property type="match status" value="1"/>
</dbReference>
<evidence type="ECO:0000313" key="6">
    <source>
        <dbReference type="EMBL" id="MED7824211.1"/>
    </source>
</evidence>
<reference evidence="6" key="1">
    <citation type="submission" date="2024-01" db="EMBL/GenBank/DDBJ databases">
        <title>First draft genome sequence data of TA4-1, the type strain of Gram-positive actinobacterium Streptomyces chiangmaiensis.</title>
        <authorList>
            <person name="Yasawong M."/>
            <person name="Nantapong N."/>
        </authorList>
    </citation>
    <scope>NUCLEOTIDE SEQUENCE</scope>
    <source>
        <strain evidence="6">TA4-1</strain>
    </source>
</reference>
<comment type="caution">
    <text evidence="6">The sequence shown here is derived from an EMBL/GenBank/DDBJ whole genome shotgun (WGS) entry which is preliminary data.</text>
</comment>
<dbReference type="InterPro" id="IPR047923">
    <property type="entry name" value="ArpA-like"/>
</dbReference>
<evidence type="ECO:0000256" key="4">
    <source>
        <dbReference type="PROSITE-ProRule" id="PRU00335"/>
    </source>
</evidence>
<organism evidence="6 7">
    <name type="scientific">Streptomyces chiangmaiensis</name>
    <dbReference type="NCBI Taxonomy" id="766497"/>
    <lineage>
        <taxon>Bacteria</taxon>
        <taxon>Bacillati</taxon>
        <taxon>Actinomycetota</taxon>
        <taxon>Actinomycetes</taxon>
        <taxon>Kitasatosporales</taxon>
        <taxon>Streptomycetaceae</taxon>
        <taxon>Streptomyces</taxon>
    </lineage>
</organism>
<evidence type="ECO:0000256" key="3">
    <source>
        <dbReference type="ARBA" id="ARBA00023163"/>
    </source>
</evidence>
<evidence type="ECO:0000256" key="2">
    <source>
        <dbReference type="ARBA" id="ARBA00023125"/>
    </source>
</evidence>
<dbReference type="InterPro" id="IPR036271">
    <property type="entry name" value="Tet_transcr_reg_TetR-rel_C_sf"/>
</dbReference>
<name>A0ABU7FJA5_9ACTN</name>
<evidence type="ECO:0000259" key="5">
    <source>
        <dbReference type="PROSITE" id="PS50977"/>
    </source>
</evidence>
<dbReference type="EMBL" id="JAYWVC010000065">
    <property type="protein sequence ID" value="MED7824211.1"/>
    <property type="molecule type" value="Genomic_DNA"/>
</dbReference>
<gene>
    <name evidence="6" type="ORF">VXC91_20060</name>
</gene>
<feature type="DNA-binding region" description="H-T-H motif" evidence="4">
    <location>
        <begin position="55"/>
        <end position="74"/>
    </location>
</feature>
<dbReference type="PANTHER" id="PTHR47506">
    <property type="entry name" value="TRANSCRIPTIONAL REGULATORY PROTEIN"/>
    <property type="match status" value="1"/>
</dbReference>
<dbReference type="Gene3D" id="1.10.357.10">
    <property type="entry name" value="Tetracycline Repressor, domain 2"/>
    <property type="match status" value="1"/>
</dbReference>
<dbReference type="Pfam" id="PF00440">
    <property type="entry name" value="TetR_N"/>
    <property type="match status" value="1"/>
</dbReference>
<evidence type="ECO:0000313" key="7">
    <source>
        <dbReference type="Proteomes" id="UP001333996"/>
    </source>
</evidence>
<sequence>MDLEIENNARPVRVGAGATNARGEPLKQERAERTRASVLEAAAESFAAKGYPAVTILDVAKLAGLTKGAVYFHFTNKEALALAVAEEFYSRVGRVAETLRGEDCSPLDRAMGFVRRSALLFRDDRVVQAGARLQIERPFIESSLPMPYVDAQAALTEFLADAQRAGQLKPSSDPEALARVLLSAFFGAQHMSWVFNDRQDLVERVEEIVRGLFSEHGF</sequence>
<proteinExistence type="predicted"/>
<dbReference type="SUPFAM" id="SSF48498">
    <property type="entry name" value="Tetracyclin repressor-like, C-terminal domain"/>
    <property type="match status" value="1"/>
</dbReference>
<dbReference type="PANTHER" id="PTHR47506:SF1">
    <property type="entry name" value="HTH-TYPE TRANSCRIPTIONAL REGULATOR YJDC"/>
    <property type="match status" value="1"/>
</dbReference>
<dbReference type="NCBIfam" id="NF041196">
    <property type="entry name" value="ScbR_bind_reg"/>
    <property type="match status" value="1"/>
</dbReference>
<protein>
    <submittedName>
        <fullName evidence="6">ScbR family autoregulator-binding transcription factor</fullName>
    </submittedName>
</protein>
<evidence type="ECO:0000256" key="1">
    <source>
        <dbReference type="ARBA" id="ARBA00023015"/>
    </source>
</evidence>